<dbReference type="Pfam" id="PF13499">
    <property type="entry name" value="EF-hand_7"/>
    <property type="match status" value="1"/>
</dbReference>
<feature type="domain" description="EF-hand" evidence="4">
    <location>
        <begin position="267"/>
        <end position="302"/>
    </location>
</feature>
<organism evidence="5 6">
    <name type="scientific">Perkinsus olseni</name>
    <name type="common">Perkinsus atlanticus</name>
    <dbReference type="NCBI Taxonomy" id="32597"/>
    <lineage>
        <taxon>Eukaryota</taxon>
        <taxon>Sar</taxon>
        <taxon>Alveolata</taxon>
        <taxon>Perkinsozoa</taxon>
        <taxon>Perkinsea</taxon>
        <taxon>Perkinsida</taxon>
        <taxon>Perkinsidae</taxon>
        <taxon>Perkinsus</taxon>
    </lineage>
</organism>
<dbReference type="SUPFAM" id="SSF47473">
    <property type="entry name" value="EF-hand"/>
    <property type="match status" value="2"/>
</dbReference>
<dbReference type="Proteomes" id="UP000572268">
    <property type="component" value="Unassembled WGS sequence"/>
</dbReference>
<feature type="chain" id="PRO_5029651857" description="EF-hand domain-containing protein" evidence="3">
    <location>
        <begin position="22"/>
        <end position="718"/>
    </location>
</feature>
<dbReference type="EMBL" id="JABANN010000650">
    <property type="protein sequence ID" value="KAF4655324.1"/>
    <property type="molecule type" value="Genomic_DNA"/>
</dbReference>
<evidence type="ECO:0000313" key="5">
    <source>
        <dbReference type="EMBL" id="KAF4655324.1"/>
    </source>
</evidence>
<dbReference type="PANTHER" id="PTHR10827:SF85">
    <property type="entry name" value="CALCIUM-BINDING PROTEIN"/>
    <property type="match status" value="1"/>
</dbReference>
<comment type="caution">
    <text evidence="5">The sequence shown here is derived from an EMBL/GenBank/DDBJ whole genome shotgun (WGS) entry which is preliminary data.</text>
</comment>
<dbReference type="InterPro" id="IPR018247">
    <property type="entry name" value="EF_Hand_1_Ca_BS"/>
</dbReference>
<dbReference type="InterPro" id="IPR002048">
    <property type="entry name" value="EF_hand_dom"/>
</dbReference>
<keyword evidence="3" id="KW-0732">Signal</keyword>
<dbReference type="PROSITE" id="PS50222">
    <property type="entry name" value="EF_HAND_2"/>
    <property type="match status" value="3"/>
</dbReference>
<dbReference type="Gene3D" id="3.50.70.10">
    <property type="match status" value="1"/>
</dbReference>
<dbReference type="PANTHER" id="PTHR10827">
    <property type="entry name" value="RETICULOCALBIN"/>
    <property type="match status" value="1"/>
</dbReference>
<reference evidence="5 6" key="1">
    <citation type="submission" date="2020-04" db="EMBL/GenBank/DDBJ databases">
        <title>Perkinsus olseni comparative genomics.</title>
        <authorList>
            <person name="Bogema D.R."/>
        </authorList>
    </citation>
    <scope>NUCLEOTIDE SEQUENCE [LARGE SCALE GENOMIC DNA]</scope>
    <source>
        <strain evidence="5">ATCC PRA-31</strain>
    </source>
</reference>
<dbReference type="Pfam" id="PF13202">
    <property type="entry name" value="EF-hand_5"/>
    <property type="match status" value="1"/>
</dbReference>
<feature type="signal peptide" evidence="3">
    <location>
        <begin position="1"/>
        <end position="21"/>
    </location>
</feature>
<name>A0A7J6L7Z6_PEROL</name>
<keyword evidence="2" id="KW-0175">Coiled coil</keyword>
<feature type="coiled-coil region" evidence="2">
    <location>
        <begin position="415"/>
        <end position="442"/>
    </location>
</feature>
<dbReference type="InterPro" id="IPR016088">
    <property type="entry name" value="Chalcone_isomerase_3-sand"/>
</dbReference>
<dbReference type="InterPro" id="IPR011992">
    <property type="entry name" value="EF-hand-dom_pair"/>
</dbReference>
<evidence type="ECO:0000256" key="3">
    <source>
        <dbReference type="SAM" id="SignalP"/>
    </source>
</evidence>
<dbReference type="Gene3D" id="1.10.238.10">
    <property type="entry name" value="EF-hand"/>
    <property type="match status" value="3"/>
</dbReference>
<evidence type="ECO:0000256" key="2">
    <source>
        <dbReference type="SAM" id="Coils"/>
    </source>
</evidence>
<dbReference type="PROSITE" id="PS00018">
    <property type="entry name" value="EF_HAND_1"/>
    <property type="match status" value="4"/>
</dbReference>
<feature type="domain" description="EF-hand" evidence="4">
    <location>
        <begin position="232"/>
        <end position="266"/>
    </location>
</feature>
<sequence>MRLVRATLLSGLCFFYGRASTEDLFDEDWDAEDAEEDDDFDTEGEYGDPGDFMMNQIHPLDSDDLLTLFTEYLDVDQDGFVTLLEMQQASQRAKRLEARQQVITRNDKLACVLTVPQIEAEREGMDKDGDGALSLVEFLAIYDLSEGGPAGDARQPWVDANRRALESLFEAGDADKDGKLDFDEFSSLVSPTPGTDLAKALMAAEFVYRDLDQDGKLDSKERQPVYPEEDAAVDEIGEEEFKKYDVDGDGYLSMEEFEKYGSEIEAANLEVRRDLLEEIDSDKDGKISIKELEKVLEVLGESRSLGTHPLVQEWVVLLQQDGRGGGKTTPDFGDEVEDLGVLARERMAESQLLLAESDRLRARAVKAAAMVDTVLGRLVAEARESLATAAGTHYQELQGIAASRLSDYPIMARHREARRRRIRDLITDLEVLQQRLKRLERHVGIGRTMDNHVGCWEAGDELFIMSWRSTFTRHFLEQRFMEAAKVAGATGALAASGVVLVGGVTFCYETAGPMIIRRAVPEYSSFRDDTPYIEETLGVQFPTKIAVGEPPNLRSHVIVGAAPRCMQDVCWFPPARAYALGIYVSEAHLNRVKADGGSADSVFAPAVERTFYYNFITKKDSKHVRQGFERSMNSCLDVIEVSGKQRPAQEQVSEFIAVLKGKELQKGDVLEVQCLPSERRVVVKFNGEVEADIRGTVLIHVLHAIYFGNAARGPKQGA</sequence>
<evidence type="ECO:0000313" key="6">
    <source>
        <dbReference type="Proteomes" id="UP000572268"/>
    </source>
</evidence>
<dbReference type="AlphaFoldDB" id="A0A7J6L7Z6"/>
<keyword evidence="1" id="KW-0106">Calcium</keyword>
<evidence type="ECO:0000256" key="1">
    <source>
        <dbReference type="ARBA" id="ARBA00022837"/>
    </source>
</evidence>
<dbReference type="SMART" id="SM00054">
    <property type="entry name" value="EFh"/>
    <property type="match status" value="5"/>
</dbReference>
<feature type="domain" description="EF-hand" evidence="4">
    <location>
        <begin position="160"/>
        <end position="195"/>
    </location>
</feature>
<proteinExistence type="predicted"/>
<gene>
    <name evidence="5" type="ORF">FOL46_008297</name>
</gene>
<accession>A0A7J6L7Z6</accession>
<evidence type="ECO:0000259" key="4">
    <source>
        <dbReference type="PROSITE" id="PS50222"/>
    </source>
</evidence>
<protein>
    <recommendedName>
        <fullName evidence="4">EF-hand domain-containing protein</fullName>
    </recommendedName>
</protein>
<dbReference type="GO" id="GO:0005509">
    <property type="term" value="F:calcium ion binding"/>
    <property type="evidence" value="ECO:0007669"/>
    <property type="project" value="InterPro"/>
</dbReference>